<dbReference type="GO" id="GO:0042609">
    <property type="term" value="F:CD4 receptor binding"/>
    <property type="evidence" value="ECO:0007669"/>
    <property type="project" value="InterPro"/>
</dbReference>
<dbReference type="InterPro" id="IPR008187">
    <property type="entry name" value="Vpu"/>
</dbReference>
<evidence type="ECO:0000256" key="1">
    <source>
        <dbReference type="ARBA" id="ARBA00004313"/>
    </source>
</evidence>
<accession>Q5K6J1</accession>
<evidence type="ECO:0000256" key="2">
    <source>
        <dbReference type="ARBA" id="ARBA00018094"/>
    </source>
</evidence>
<keyword evidence="6 14" id="KW-0812">Transmembrane</keyword>
<keyword evidence="7 14" id="KW-0053">Apoptosis</keyword>
<evidence type="ECO:0000313" key="15">
    <source>
        <dbReference type="EMBL" id="AAM34559.1"/>
    </source>
</evidence>
<evidence type="ECO:0000256" key="3">
    <source>
        <dbReference type="ARBA" id="ARBA00022448"/>
    </source>
</evidence>
<sequence>MLSMWVAIGLIGIGTLLVINIVVWGIVGISVYKRWKRHKEEQRIIDLIIKITERAEDSGNESDGEDKETLATLLHNNGFDNPMFEDRI</sequence>
<evidence type="ECO:0000256" key="8">
    <source>
        <dbReference type="ARBA" id="ARBA00022870"/>
    </source>
</evidence>
<evidence type="ECO:0000256" key="14">
    <source>
        <dbReference type="RuleBase" id="RU364058"/>
    </source>
</evidence>
<name>Q5K6J1_SIV</name>
<comment type="function">
    <text evidence="14">Enhances virion budding, by targeting human CD4 and Tetherin/BST2 to proteasome degradation. Degradation of CD4 prevents any unwanted premature interactions between viral Env and its receptor human CD4 in the endoplasmic reticulum. Degradation of antiretroviral protein Tetherin/BST2 is important for virion budding, as BST2 tethers new viral particles to the host cell membrane. Mechanistically, Vpu bridges either CD4 or BST2 to BTRC, a substrate recognition subunit of the Skp1/Cullin/F-box protein E3 ubiquitin ligase, induces their ubiquitination and subsequent proteasomal degradation. The alteration of the E3 ligase specificity by Vpu seems to interfere with the degradation of host IKBKB, leading to NF-kappa-B down-regulation and subsequent apoptosis. Acts as a viroporin that forms an oligomeric ion channel in membranes. Modulates the host DNA repair mechanisms to promote degradation of nuclear viral cDNA in cells that are already productively infected in order to suppress immune sensing and proviral hyper-integration (superinfection). Manipulates PML-NBs and modulates SUMOylation of host BLM protein thereby enhancing its DNA-end processing activity toward viral unintegrated linear DNA. Also inhibits RAD52-mediated homologous repair of viral cDNA, preventing the generation of dead-end circular forms of single copies of the long terminal repeat and permitting sustained nucleolytic attack.</text>
</comment>
<feature type="transmembrane region" description="Helical" evidence="14">
    <location>
        <begin position="6"/>
        <end position="32"/>
    </location>
</feature>
<gene>
    <name evidence="14 15" type="primary">vpu</name>
</gene>
<keyword evidence="4" id="KW-0597">Phosphoprotein</keyword>
<organism evidence="15 16">
    <name type="scientific">Simian immunodeficiency virus</name>
    <name type="common">SIV</name>
    <dbReference type="NCBI Taxonomy" id="11723"/>
    <lineage>
        <taxon>Viruses</taxon>
        <taxon>Riboviria</taxon>
        <taxon>Pararnavirae</taxon>
        <taxon>Artverviricota</taxon>
        <taxon>Revtraviricetes</taxon>
        <taxon>Ortervirales</taxon>
        <taxon>Retroviridae</taxon>
        <taxon>Orthoretrovirinae</taxon>
        <taxon>Lentivirus</taxon>
        <taxon>Lentivirus simimdef</taxon>
    </lineage>
</organism>
<evidence type="ECO:0000256" key="13">
    <source>
        <dbReference type="ARBA" id="ARBA00031215"/>
    </source>
</evidence>
<evidence type="ECO:0000256" key="9">
    <source>
        <dbReference type="ARBA" id="ARBA00023065"/>
    </source>
</evidence>
<comment type="similarity">
    <text evidence="14">Belongs to the HIV-1 VPU protein family.</text>
</comment>
<organismHost>
    <name type="scientific">Cercopithecidae</name>
    <name type="common">Old World monkeys</name>
    <dbReference type="NCBI Taxonomy" id="9527"/>
</organismHost>
<reference evidence="15 16" key="1">
    <citation type="journal article" date="2004" name="AIDS Res. Hum. Retroviruses">
        <title>Complete genome analysis of one of the earliest SIVcpzPtt strains from Gabon (SIVcpzGAB2).</title>
        <authorList>
            <person name="Bibollet-Ruche F."/>
            <person name="Gao F."/>
            <person name="Bailes E."/>
            <person name="Saragosti S."/>
            <person name="Delaporte E."/>
            <person name="Peeters M."/>
            <person name="Shaw G.M."/>
            <person name="Hahn B.H."/>
            <person name="Sharp P.M."/>
        </authorList>
    </citation>
    <scope>NUCLEOTIDE SEQUENCE [LARGE SCALE GENOMIC DNA]</scope>
    <source>
        <strain evidence="15">SIVcpzGAB2</strain>
    </source>
</reference>
<comment type="subcellular location">
    <subcellularLocation>
        <location evidence="1 14">Host membrane</location>
        <topology evidence="1 14">Single-pass type I membrane protein</topology>
    </subcellularLocation>
</comment>
<keyword evidence="9 14" id="KW-0406">Ion transport</keyword>
<evidence type="ECO:0000256" key="11">
    <source>
        <dbReference type="ARBA" id="ARBA00023303"/>
    </source>
</evidence>
<keyword evidence="14" id="KW-1133">Transmembrane helix</keyword>
<proteinExistence type="inferred from homology"/>
<dbReference type="EMBL" id="AF382828">
    <property type="protein sequence ID" value="AAM34559.1"/>
    <property type="molecule type" value="Genomic_RNA"/>
</dbReference>
<evidence type="ECO:0000256" key="6">
    <source>
        <dbReference type="ARBA" id="ARBA00022692"/>
    </source>
</evidence>
<dbReference type="Gene3D" id="1.10.195.10">
    <property type="entry name" value="HIV-1 VPU cytoplasmic domain"/>
    <property type="match status" value="1"/>
</dbReference>
<evidence type="ECO:0000313" key="16">
    <source>
        <dbReference type="Proteomes" id="UP000259981"/>
    </source>
</evidence>
<keyword evidence="5 14" id="KW-0945">Host-virus interaction</keyword>
<dbReference type="GO" id="GO:0019076">
    <property type="term" value="P:viral release from host cell"/>
    <property type="evidence" value="ECO:0007669"/>
    <property type="project" value="UniProtKB-UniRule"/>
</dbReference>
<keyword evidence="3 14" id="KW-0813">Transport</keyword>
<keyword evidence="8 14" id="KW-1043">Host membrane</keyword>
<evidence type="ECO:0000256" key="5">
    <source>
        <dbReference type="ARBA" id="ARBA00022581"/>
    </source>
</evidence>
<evidence type="ECO:0000256" key="10">
    <source>
        <dbReference type="ARBA" id="ARBA00023136"/>
    </source>
</evidence>
<protein>
    <recommendedName>
        <fullName evidence="2 14">Protein Vpu</fullName>
    </recommendedName>
    <alternativeName>
        <fullName evidence="13 14">U ORF protein</fullName>
    </alternativeName>
    <alternativeName>
        <fullName evidence="12 14">Viral protein U</fullName>
    </alternativeName>
</protein>
<dbReference type="InterPro" id="IPR009032">
    <property type="entry name" value="Vpu_cyt_dom_sf"/>
</dbReference>
<dbReference type="GO" id="GO:0033644">
    <property type="term" value="C:host cell membrane"/>
    <property type="evidence" value="ECO:0007669"/>
    <property type="project" value="UniProtKB-SubCell"/>
</dbReference>
<dbReference type="Pfam" id="PF00558">
    <property type="entry name" value="Vpu"/>
    <property type="match status" value="1"/>
</dbReference>
<evidence type="ECO:0000256" key="4">
    <source>
        <dbReference type="ARBA" id="ARBA00022553"/>
    </source>
</evidence>
<dbReference type="Proteomes" id="UP000259981">
    <property type="component" value="Segment"/>
</dbReference>
<evidence type="ECO:0000256" key="7">
    <source>
        <dbReference type="ARBA" id="ARBA00022703"/>
    </source>
</evidence>
<evidence type="ECO:0000256" key="12">
    <source>
        <dbReference type="ARBA" id="ARBA00030659"/>
    </source>
</evidence>
<dbReference type="SUPFAM" id="SSF57647">
    <property type="entry name" value="HIV-1 VPU cytoplasmic domain"/>
    <property type="match status" value="1"/>
</dbReference>
<dbReference type="GO" id="GO:0005261">
    <property type="term" value="F:monoatomic cation channel activity"/>
    <property type="evidence" value="ECO:0007669"/>
    <property type="project" value="InterPro"/>
</dbReference>
<keyword evidence="11 14" id="KW-0407">Ion channel</keyword>
<organismHost>
    <name type="scientific">Pan troglodytes</name>
    <name type="common">Chimpanzee</name>
    <dbReference type="NCBI Taxonomy" id="9598"/>
</organismHost>
<keyword evidence="10 14" id="KW-0472">Membrane</keyword>
<dbReference type="GO" id="GO:0032801">
    <property type="term" value="P:receptor catabolic process"/>
    <property type="evidence" value="ECO:0007669"/>
    <property type="project" value="InterPro"/>
</dbReference>